<dbReference type="GO" id="GO:0003700">
    <property type="term" value="F:DNA-binding transcription factor activity"/>
    <property type="evidence" value="ECO:0007669"/>
    <property type="project" value="InterPro"/>
</dbReference>
<dbReference type="InterPro" id="IPR046955">
    <property type="entry name" value="PHR1-like"/>
</dbReference>
<dbReference type="Gene3D" id="1.10.10.60">
    <property type="entry name" value="Homeodomain-like"/>
    <property type="match status" value="1"/>
</dbReference>
<dbReference type="PANTHER" id="PTHR31499">
    <property type="entry name" value="MYB FAMILY TRANSCRIPTION FACTOR PHL11"/>
    <property type="match status" value="1"/>
</dbReference>
<dbReference type="NCBIfam" id="TIGR01557">
    <property type="entry name" value="myb_SHAQKYF"/>
    <property type="match status" value="1"/>
</dbReference>
<dbReference type="EMBL" id="JAMZMK010011114">
    <property type="protein sequence ID" value="KAI7728932.1"/>
    <property type="molecule type" value="Genomic_DNA"/>
</dbReference>
<keyword evidence="1" id="KW-0805">Transcription regulation</keyword>
<evidence type="ECO:0000256" key="3">
    <source>
        <dbReference type="ARBA" id="ARBA00023242"/>
    </source>
</evidence>
<feature type="non-terminal residue" evidence="4">
    <location>
        <position position="106"/>
    </location>
</feature>
<organism evidence="4 5">
    <name type="scientific">Ambrosia artemisiifolia</name>
    <name type="common">Common ragweed</name>
    <dbReference type="NCBI Taxonomy" id="4212"/>
    <lineage>
        <taxon>Eukaryota</taxon>
        <taxon>Viridiplantae</taxon>
        <taxon>Streptophyta</taxon>
        <taxon>Embryophyta</taxon>
        <taxon>Tracheophyta</taxon>
        <taxon>Spermatophyta</taxon>
        <taxon>Magnoliopsida</taxon>
        <taxon>eudicotyledons</taxon>
        <taxon>Gunneridae</taxon>
        <taxon>Pentapetalae</taxon>
        <taxon>asterids</taxon>
        <taxon>campanulids</taxon>
        <taxon>Asterales</taxon>
        <taxon>Asteraceae</taxon>
        <taxon>Asteroideae</taxon>
        <taxon>Heliantheae alliance</taxon>
        <taxon>Heliantheae</taxon>
        <taxon>Ambrosia</taxon>
    </lineage>
</organism>
<dbReference type="PANTHER" id="PTHR31499:SF11">
    <property type="entry name" value="MYB FAMILY TRANSCRIPTION FACTOR PHL8"/>
    <property type="match status" value="1"/>
</dbReference>
<evidence type="ECO:0000256" key="1">
    <source>
        <dbReference type="ARBA" id="ARBA00023015"/>
    </source>
</evidence>
<name>A0AAD5BT04_AMBAR</name>
<reference evidence="4" key="1">
    <citation type="submission" date="2022-06" db="EMBL/GenBank/DDBJ databases">
        <title>Uncovering the hologenomic basis of an extraordinary plant invasion.</title>
        <authorList>
            <person name="Bieker V.C."/>
            <person name="Martin M.D."/>
            <person name="Gilbert T."/>
            <person name="Hodgins K."/>
            <person name="Battlay P."/>
            <person name="Petersen B."/>
            <person name="Wilson J."/>
        </authorList>
    </citation>
    <scope>NUCLEOTIDE SEQUENCE</scope>
    <source>
        <strain evidence="4">AA19_3_7</strain>
        <tissue evidence="4">Leaf</tissue>
    </source>
</reference>
<accession>A0AAD5BT04</accession>
<dbReference type="AlphaFoldDB" id="A0AAD5BT04"/>
<dbReference type="SUPFAM" id="SSF46689">
    <property type="entry name" value="Homeodomain-like"/>
    <property type="match status" value="1"/>
</dbReference>
<sequence length="106" mass="12129">QSFGKCLFCKVHRNELSRGCSFLGKSIDTLLILIIFNLSSTLQAPSNLIERTQHGYYDSSMQLLSLEARRVETTPKSLMRVMSIHGLTLYHLKSHLQKYTLGTRKK</sequence>
<dbReference type="Proteomes" id="UP001206925">
    <property type="component" value="Unassembled WGS sequence"/>
</dbReference>
<keyword evidence="3" id="KW-0539">Nucleus</keyword>
<feature type="non-terminal residue" evidence="4">
    <location>
        <position position="1"/>
    </location>
</feature>
<evidence type="ECO:0000313" key="4">
    <source>
        <dbReference type="EMBL" id="KAI7728932.1"/>
    </source>
</evidence>
<gene>
    <name evidence="4" type="ORF">M8C21_015313</name>
</gene>
<evidence type="ECO:0000313" key="5">
    <source>
        <dbReference type="Proteomes" id="UP001206925"/>
    </source>
</evidence>
<evidence type="ECO:0000256" key="2">
    <source>
        <dbReference type="ARBA" id="ARBA00023163"/>
    </source>
</evidence>
<dbReference type="InterPro" id="IPR009057">
    <property type="entry name" value="Homeodomain-like_sf"/>
</dbReference>
<dbReference type="InterPro" id="IPR006447">
    <property type="entry name" value="Myb_dom_plants"/>
</dbReference>
<keyword evidence="5" id="KW-1185">Reference proteome</keyword>
<protein>
    <submittedName>
        <fullName evidence="4">Uncharacterized protein</fullName>
    </submittedName>
</protein>
<keyword evidence="2" id="KW-0804">Transcription</keyword>
<proteinExistence type="predicted"/>
<comment type="caution">
    <text evidence="4">The sequence shown here is derived from an EMBL/GenBank/DDBJ whole genome shotgun (WGS) entry which is preliminary data.</text>
</comment>
<dbReference type="GO" id="GO:0003677">
    <property type="term" value="F:DNA binding"/>
    <property type="evidence" value="ECO:0007669"/>
    <property type="project" value="InterPro"/>
</dbReference>